<feature type="coiled-coil region" evidence="6">
    <location>
        <begin position="263"/>
        <end position="377"/>
    </location>
</feature>
<dbReference type="EMBL" id="JBHSNQ010000191">
    <property type="protein sequence ID" value="MFC5543205.1"/>
    <property type="molecule type" value="Genomic_DNA"/>
</dbReference>
<keyword evidence="2 5" id="KW-0547">Nucleotide-binding</keyword>
<evidence type="ECO:0000256" key="1">
    <source>
        <dbReference type="ARBA" id="ARBA00022737"/>
    </source>
</evidence>
<evidence type="ECO:0000313" key="10">
    <source>
        <dbReference type="Proteomes" id="UP001595978"/>
    </source>
</evidence>
<sequence length="712" mass="80900">MQLQQEDNRNALEKYGRNLNEEVKKGKIDPVIGRDEEIRNVIRILSRKTKNNPVLIGEPGVGKTAIVEGLAQRIVRKDVPEGLKDCIIWELDMSSLIAGASFRGQFEERLKSVLKEIRESEGRIILFIDEIHTIVGAGRAEGSMDAGNILKPMLARGELHCIGATTLDEYRKYIEKDPALERRFQQVMVREPSVEDTISILRGLKERFELHHGVRIHDRAIIAAAQLSNRYITDRFLPDKAIDLIDEACAMIRTEIDSMPQELDDVTRRVMQLEIEEQALMKETDEASKKRLEALREELKELKEEQAELQKKWQFEKEGLEQLQKKREILDEYRRQLEDAESKYDLNKAAELRHGKIPAVEKEIKQLEEALANASENRILREEVTADEIAAIVSRWTGIPVTKLMEGEREKLLRLKATLHERVVGQDEAVKLVTEAVWRARSGIKDPNRPIGSFIFLGPTGVGKTELAKALAAQLFDSEDHFIRIDMSEYMEKHSVSRLVGAPPGYVGYEEGGQLTEAVRRNPYAVVLLDEIEKAHPDVANILLQILDDGRITDSQGRLVNFTNTVIIMTSNIGSHYLLEAGSHFNEDVEKVVMGELRKHFKPELLNRIDDIILFHALTDEHFNAIARKYIKQLQERVAENEITLVVDDEVVDWVVENGVDPQFGARPLKRFVQRHVETAVAKELLKGEILPGETMRVSLKDGHLVVGKAAA</sequence>
<evidence type="ECO:0000259" key="8">
    <source>
        <dbReference type="SMART" id="SM01086"/>
    </source>
</evidence>
<dbReference type="GO" id="GO:0006508">
    <property type="term" value="P:proteolysis"/>
    <property type="evidence" value="ECO:0007669"/>
    <property type="project" value="UniProtKB-KW"/>
</dbReference>
<reference evidence="10" key="1">
    <citation type="journal article" date="2019" name="Int. J. Syst. Evol. Microbiol.">
        <title>The Global Catalogue of Microorganisms (GCM) 10K type strain sequencing project: providing services to taxonomists for standard genome sequencing and annotation.</title>
        <authorList>
            <consortium name="The Broad Institute Genomics Platform"/>
            <consortium name="The Broad Institute Genome Sequencing Center for Infectious Disease"/>
            <person name="Wu L."/>
            <person name="Ma J."/>
        </authorList>
    </citation>
    <scope>NUCLEOTIDE SEQUENCE [LARGE SCALE GENOMIC DNA]</scope>
    <source>
        <strain evidence="10">CCUG 56331</strain>
    </source>
</reference>
<dbReference type="SUPFAM" id="SSF52540">
    <property type="entry name" value="P-loop containing nucleoside triphosphate hydrolases"/>
    <property type="match status" value="2"/>
</dbReference>
<dbReference type="InterPro" id="IPR050130">
    <property type="entry name" value="ClpA_ClpB"/>
</dbReference>
<evidence type="ECO:0000313" key="9">
    <source>
        <dbReference type="EMBL" id="MFC5543205.1"/>
    </source>
</evidence>
<dbReference type="CDD" id="cd19499">
    <property type="entry name" value="RecA-like_ClpB_Hsp104-like"/>
    <property type="match status" value="1"/>
</dbReference>
<evidence type="ECO:0000256" key="6">
    <source>
        <dbReference type="SAM" id="Coils"/>
    </source>
</evidence>
<dbReference type="Pfam" id="PF07724">
    <property type="entry name" value="AAA_2"/>
    <property type="match status" value="1"/>
</dbReference>
<name>A0ABW0RI76_9BACL</name>
<dbReference type="InterPro" id="IPR003959">
    <property type="entry name" value="ATPase_AAA_core"/>
</dbReference>
<dbReference type="CDD" id="cd00009">
    <property type="entry name" value="AAA"/>
    <property type="match status" value="1"/>
</dbReference>
<dbReference type="SMART" id="SM00382">
    <property type="entry name" value="AAA"/>
    <property type="match status" value="2"/>
</dbReference>
<accession>A0ABW0RI76</accession>
<keyword evidence="1" id="KW-0677">Repeat</keyword>
<gene>
    <name evidence="9" type="ORF">ACFPOH_15960</name>
</gene>
<dbReference type="Gene3D" id="1.10.8.60">
    <property type="match status" value="1"/>
</dbReference>
<dbReference type="Proteomes" id="UP001595978">
    <property type="component" value="Unassembled WGS sequence"/>
</dbReference>
<dbReference type="InterPro" id="IPR028299">
    <property type="entry name" value="ClpA/B_CS2"/>
</dbReference>
<keyword evidence="10" id="KW-1185">Reference proteome</keyword>
<dbReference type="PRINTS" id="PR00300">
    <property type="entry name" value="CLPPROTEASEA"/>
</dbReference>
<dbReference type="PROSITE" id="PS00871">
    <property type="entry name" value="CLPAB_2"/>
    <property type="match status" value="1"/>
</dbReference>
<dbReference type="Pfam" id="PF00004">
    <property type="entry name" value="AAA"/>
    <property type="match status" value="1"/>
</dbReference>
<dbReference type="InterPro" id="IPR041546">
    <property type="entry name" value="ClpA/ClpB_AAA_lid"/>
</dbReference>
<keyword evidence="3 5" id="KW-0067">ATP-binding</keyword>
<keyword evidence="6" id="KW-0175">Coiled coil</keyword>
<keyword evidence="4 5" id="KW-0143">Chaperone</keyword>
<dbReference type="GO" id="GO:0005524">
    <property type="term" value="F:ATP binding"/>
    <property type="evidence" value="ECO:0007669"/>
    <property type="project" value="UniProtKB-KW"/>
</dbReference>
<organism evidence="9 10">
    <name type="scientific">Ureibacillus suwonensis</name>
    <dbReference type="NCBI Taxonomy" id="313007"/>
    <lineage>
        <taxon>Bacteria</taxon>
        <taxon>Bacillati</taxon>
        <taxon>Bacillota</taxon>
        <taxon>Bacilli</taxon>
        <taxon>Bacillales</taxon>
        <taxon>Caryophanaceae</taxon>
        <taxon>Ureibacillus</taxon>
    </lineage>
</organism>
<dbReference type="InterPro" id="IPR018368">
    <property type="entry name" value="ClpA/B_CS1"/>
</dbReference>
<dbReference type="Pfam" id="PF10431">
    <property type="entry name" value="ClpB_D2-small"/>
    <property type="match status" value="1"/>
</dbReference>
<dbReference type="InterPro" id="IPR001270">
    <property type="entry name" value="ClpA/B"/>
</dbReference>
<evidence type="ECO:0000256" key="4">
    <source>
        <dbReference type="ARBA" id="ARBA00023186"/>
    </source>
</evidence>
<proteinExistence type="inferred from homology"/>
<comment type="caution">
    <text evidence="9">The sequence shown here is derived from an EMBL/GenBank/DDBJ whole genome shotgun (WGS) entry which is preliminary data.</text>
</comment>
<dbReference type="PROSITE" id="PS00870">
    <property type="entry name" value="CLPAB_1"/>
    <property type="match status" value="1"/>
</dbReference>
<dbReference type="Gene3D" id="3.40.50.300">
    <property type="entry name" value="P-loop containing nucleotide triphosphate hydrolases"/>
    <property type="match status" value="3"/>
</dbReference>
<dbReference type="PANTHER" id="PTHR11638">
    <property type="entry name" value="ATP-DEPENDENT CLP PROTEASE"/>
    <property type="match status" value="1"/>
</dbReference>
<dbReference type="SMART" id="SM01086">
    <property type="entry name" value="ClpB_D2-small"/>
    <property type="match status" value="1"/>
</dbReference>
<keyword evidence="9" id="KW-0378">Hydrolase</keyword>
<dbReference type="InterPro" id="IPR003593">
    <property type="entry name" value="AAA+_ATPase"/>
</dbReference>
<dbReference type="GO" id="GO:0008233">
    <property type="term" value="F:peptidase activity"/>
    <property type="evidence" value="ECO:0007669"/>
    <property type="project" value="UniProtKB-KW"/>
</dbReference>
<feature type="domain" description="Clp ATPase C-terminal" evidence="8">
    <location>
        <begin position="618"/>
        <end position="707"/>
    </location>
</feature>
<dbReference type="PANTHER" id="PTHR11638:SF18">
    <property type="entry name" value="HEAT SHOCK PROTEIN 104"/>
    <property type="match status" value="1"/>
</dbReference>
<dbReference type="InterPro" id="IPR019489">
    <property type="entry name" value="Clp_ATPase_C"/>
</dbReference>
<dbReference type="Pfam" id="PF17871">
    <property type="entry name" value="AAA_lid_9"/>
    <property type="match status" value="1"/>
</dbReference>
<comment type="similarity">
    <text evidence="5">Belongs to the ClpA/ClpB family.</text>
</comment>
<dbReference type="RefSeq" id="WP_390310601.1">
    <property type="nucleotide sequence ID" value="NZ_JBHSNQ010000191.1"/>
</dbReference>
<dbReference type="InterPro" id="IPR027417">
    <property type="entry name" value="P-loop_NTPase"/>
</dbReference>
<feature type="domain" description="AAA+ ATPase" evidence="7">
    <location>
        <begin position="450"/>
        <end position="620"/>
    </location>
</feature>
<keyword evidence="9" id="KW-0645">Protease</keyword>
<evidence type="ECO:0000256" key="3">
    <source>
        <dbReference type="ARBA" id="ARBA00022840"/>
    </source>
</evidence>
<evidence type="ECO:0000256" key="2">
    <source>
        <dbReference type="ARBA" id="ARBA00022741"/>
    </source>
</evidence>
<evidence type="ECO:0000256" key="5">
    <source>
        <dbReference type="RuleBase" id="RU004432"/>
    </source>
</evidence>
<feature type="domain" description="AAA+ ATPase" evidence="7">
    <location>
        <begin position="49"/>
        <end position="194"/>
    </location>
</feature>
<evidence type="ECO:0000259" key="7">
    <source>
        <dbReference type="SMART" id="SM00382"/>
    </source>
</evidence>
<protein>
    <submittedName>
        <fullName evidence="9">ATP-dependent Clp protease ATP-binding subunit</fullName>
    </submittedName>
</protein>